<dbReference type="Proteomes" id="UP001165090">
    <property type="component" value="Unassembled WGS sequence"/>
</dbReference>
<gene>
    <name evidence="2" type="ORF">VaNZ11_004615</name>
</gene>
<evidence type="ECO:0008006" key="4">
    <source>
        <dbReference type="Google" id="ProtNLM"/>
    </source>
</evidence>
<name>A0ABQ5RWT5_9CHLO</name>
<dbReference type="EMBL" id="BSDZ01000011">
    <property type="protein sequence ID" value="GLI62035.1"/>
    <property type="molecule type" value="Genomic_DNA"/>
</dbReference>
<comment type="caution">
    <text evidence="2">The sequence shown here is derived from an EMBL/GenBank/DDBJ whole genome shotgun (WGS) entry which is preliminary data.</text>
</comment>
<organism evidence="2 3">
    <name type="scientific">Volvox africanus</name>
    <dbReference type="NCBI Taxonomy" id="51714"/>
    <lineage>
        <taxon>Eukaryota</taxon>
        <taxon>Viridiplantae</taxon>
        <taxon>Chlorophyta</taxon>
        <taxon>core chlorophytes</taxon>
        <taxon>Chlorophyceae</taxon>
        <taxon>CS clade</taxon>
        <taxon>Chlamydomonadales</taxon>
        <taxon>Volvocaceae</taxon>
        <taxon>Volvox</taxon>
    </lineage>
</organism>
<reference evidence="2 3" key="1">
    <citation type="journal article" date="2023" name="IScience">
        <title>Expanded male sex-determining region conserved during the evolution of homothallism in the green alga Volvox.</title>
        <authorList>
            <person name="Yamamoto K."/>
            <person name="Matsuzaki R."/>
            <person name="Mahakham W."/>
            <person name="Heman W."/>
            <person name="Sekimoto H."/>
            <person name="Kawachi M."/>
            <person name="Minakuchi Y."/>
            <person name="Toyoda A."/>
            <person name="Nozaki H."/>
        </authorList>
    </citation>
    <scope>NUCLEOTIDE SEQUENCE [LARGE SCALE GENOMIC DNA]</scope>
    <source>
        <strain evidence="2 3">NIES-4468</strain>
    </source>
</reference>
<evidence type="ECO:0000256" key="1">
    <source>
        <dbReference type="SAM" id="MobiDB-lite"/>
    </source>
</evidence>
<protein>
    <recommendedName>
        <fullName evidence="4">WW domain-containing protein</fullName>
    </recommendedName>
</protein>
<dbReference type="CDD" id="cd00201">
    <property type="entry name" value="WW"/>
    <property type="match status" value="1"/>
</dbReference>
<keyword evidence="3" id="KW-1185">Reference proteome</keyword>
<dbReference type="Gene3D" id="2.20.70.10">
    <property type="match status" value="1"/>
</dbReference>
<evidence type="ECO:0000313" key="3">
    <source>
        <dbReference type="Proteomes" id="UP001165090"/>
    </source>
</evidence>
<dbReference type="InterPro" id="IPR001202">
    <property type="entry name" value="WW_dom"/>
</dbReference>
<feature type="compositionally biased region" description="Polar residues" evidence="1">
    <location>
        <begin position="40"/>
        <end position="58"/>
    </location>
</feature>
<sequence>MTLVFVGRRLPILRYLSALAAYRSDFVSSIHSSCHSLNSKIGSSESTSDVSAKQSLVKTSSHTPASTEAATTSTPTPTPTSAGTHSPSTSQPTTVDDDEEWTEVVHSSGQLYYWNQRTGETTELGEPKPKSDRSSGSGGASKGGEQAHAGGAGRGADTHVDPRAEAHLEDRTGTYASIGVIVGAFLGWVSQFV</sequence>
<feature type="compositionally biased region" description="Low complexity" evidence="1">
    <location>
        <begin position="59"/>
        <end position="90"/>
    </location>
</feature>
<feature type="region of interest" description="Disordered" evidence="1">
    <location>
        <begin position="119"/>
        <end position="159"/>
    </location>
</feature>
<feature type="region of interest" description="Disordered" evidence="1">
    <location>
        <begin position="37"/>
        <end position="102"/>
    </location>
</feature>
<accession>A0ABQ5RWT5</accession>
<proteinExistence type="predicted"/>
<evidence type="ECO:0000313" key="2">
    <source>
        <dbReference type="EMBL" id="GLI62035.1"/>
    </source>
</evidence>